<evidence type="ECO:0008006" key="3">
    <source>
        <dbReference type="Google" id="ProtNLM"/>
    </source>
</evidence>
<protein>
    <recommendedName>
        <fullName evidence="3">F-box domain-containing protein</fullName>
    </recommendedName>
</protein>
<organism evidence="1 2">
    <name type="scientific">Polyporus arcularius HHB13444</name>
    <dbReference type="NCBI Taxonomy" id="1314778"/>
    <lineage>
        <taxon>Eukaryota</taxon>
        <taxon>Fungi</taxon>
        <taxon>Dikarya</taxon>
        <taxon>Basidiomycota</taxon>
        <taxon>Agaricomycotina</taxon>
        <taxon>Agaricomycetes</taxon>
        <taxon>Polyporales</taxon>
        <taxon>Polyporaceae</taxon>
        <taxon>Polyporus</taxon>
    </lineage>
</organism>
<dbReference type="InParanoid" id="A0A5C3PU92"/>
<evidence type="ECO:0000313" key="2">
    <source>
        <dbReference type="Proteomes" id="UP000308197"/>
    </source>
</evidence>
<accession>A0A5C3PU92</accession>
<sequence length="301" mass="33959">MPHFHHLSVEDQALVCSRVDMRSMMTLRACSRRTLSAVASVLRFNLRQLCKLTVPKPDQFFDELVRIYAFIGGEMAVRWMLRDFSWPCNHMHVFVPALQFANIGLELTHVQHSELMAIREADEDEDGSMRPNGVERIGLFYTPSGFVTVYESTTDDPLAPIACLQSSVEVAYVNPLYFGHGYPTLLFAYRGLLAGWAHDEREYVIAWAGRGVELRLYAEGWPEYGGRRCPARSWACPAQGRRFTDGGALRGRINPCETTALHSGVIWRLDVRPCGGECLGLDSVDGDLAPDQKFVDEDEWP</sequence>
<reference evidence="1 2" key="1">
    <citation type="journal article" date="2019" name="Nat. Ecol. Evol.">
        <title>Megaphylogeny resolves global patterns of mushroom evolution.</title>
        <authorList>
            <person name="Varga T."/>
            <person name="Krizsan K."/>
            <person name="Foldi C."/>
            <person name="Dima B."/>
            <person name="Sanchez-Garcia M."/>
            <person name="Sanchez-Ramirez S."/>
            <person name="Szollosi G.J."/>
            <person name="Szarkandi J.G."/>
            <person name="Papp V."/>
            <person name="Albert L."/>
            <person name="Andreopoulos W."/>
            <person name="Angelini C."/>
            <person name="Antonin V."/>
            <person name="Barry K.W."/>
            <person name="Bougher N.L."/>
            <person name="Buchanan P."/>
            <person name="Buyck B."/>
            <person name="Bense V."/>
            <person name="Catcheside P."/>
            <person name="Chovatia M."/>
            <person name="Cooper J."/>
            <person name="Damon W."/>
            <person name="Desjardin D."/>
            <person name="Finy P."/>
            <person name="Geml J."/>
            <person name="Haridas S."/>
            <person name="Hughes K."/>
            <person name="Justo A."/>
            <person name="Karasinski D."/>
            <person name="Kautmanova I."/>
            <person name="Kiss B."/>
            <person name="Kocsube S."/>
            <person name="Kotiranta H."/>
            <person name="LaButti K.M."/>
            <person name="Lechner B.E."/>
            <person name="Liimatainen K."/>
            <person name="Lipzen A."/>
            <person name="Lukacs Z."/>
            <person name="Mihaltcheva S."/>
            <person name="Morgado L.N."/>
            <person name="Niskanen T."/>
            <person name="Noordeloos M.E."/>
            <person name="Ohm R.A."/>
            <person name="Ortiz-Santana B."/>
            <person name="Ovrebo C."/>
            <person name="Racz N."/>
            <person name="Riley R."/>
            <person name="Savchenko A."/>
            <person name="Shiryaev A."/>
            <person name="Soop K."/>
            <person name="Spirin V."/>
            <person name="Szebenyi C."/>
            <person name="Tomsovsky M."/>
            <person name="Tulloss R.E."/>
            <person name="Uehling J."/>
            <person name="Grigoriev I.V."/>
            <person name="Vagvolgyi C."/>
            <person name="Papp T."/>
            <person name="Martin F.M."/>
            <person name="Miettinen O."/>
            <person name="Hibbett D.S."/>
            <person name="Nagy L.G."/>
        </authorList>
    </citation>
    <scope>NUCLEOTIDE SEQUENCE [LARGE SCALE GENOMIC DNA]</scope>
    <source>
        <strain evidence="1 2">HHB13444</strain>
    </source>
</reference>
<evidence type="ECO:0000313" key="1">
    <source>
        <dbReference type="EMBL" id="TFK91368.1"/>
    </source>
</evidence>
<gene>
    <name evidence="1" type="ORF">K466DRAFT_596202</name>
</gene>
<name>A0A5C3PU92_9APHY</name>
<dbReference type="AlphaFoldDB" id="A0A5C3PU92"/>
<dbReference type="Proteomes" id="UP000308197">
    <property type="component" value="Unassembled WGS sequence"/>
</dbReference>
<keyword evidence="2" id="KW-1185">Reference proteome</keyword>
<dbReference type="EMBL" id="ML211022">
    <property type="protein sequence ID" value="TFK91368.1"/>
    <property type="molecule type" value="Genomic_DNA"/>
</dbReference>
<proteinExistence type="predicted"/>